<keyword evidence="4" id="KW-0675">Receptor</keyword>
<dbReference type="Proteomes" id="UP000235162">
    <property type="component" value="Unassembled WGS sequence"/>
</dbReference>
<name>A0AAP8MID7_9GAMM</name>
<dbReference type="PANTHER" id="PTHR10259:SF11">
    <property type="entry name" value="THIOPURINE S-METHYLTRANSFERASE"/>
    <property type="match status" value="1"/>
</dbReference>
<keyword evidence="3" id="KW-0949">S-adenosyl-L-methionine</keyword>
<evidence type="ECO:0000313" key="5">
    <source>
        <dbReference type="Proteomes" id="UP000235162"/>
    </source>
</evidence>
<dbReference type="PROSITE" id="PS51585">
    <property type="entry name" value="SAM_MT_TPMT"/>
    <property type="match status" value="1"/>
</dbReference>
<dbReference type="EMBL" id="PKUR01000001">
    <property type="protein sequence ID" value="PLW88039.1"/>
    <property type="molecule type" value="Genomic_DNA"/>
</dbReference>
<keyword evidence="2" id="KW-0808">Transferase</keyword>
<dbReference type="KEGG" id="hja:BST95_12560"/>
<dbReference type="InterPro" id="IPR008854">
    <property type="entry name" value="TPMT"/>
</dbReference>
<dbReference type="PANTHER" id="PTHR10259">
    <property type="entry name" value="THIOPURINE S-METHYLTRANSFERASE"/>
    <property type="match status" value="1"/>
</dbReference>
<sequence length="161" mass="18134">MRAYSAIGLLYLQGDYVDMPDEDIAKCAAVFDRAALVALPRPMRERYAEKMSHALASGAKMMLITLEYDQRLFAAPPFAISKTWDINPRWSAAALYHYTGEAVQSTLDDYHLLDLSVNRRLANHWRIALSADNVFEEDYYTAVGFPCPGVGIRLGLNYALH</sequence>
<evidence type="ECO:0000313" key="4">
    <source>
        <dbReference type="EMBL" id="PLW88039.1"/>
    </source>
</evidence>
<evidence type="ECO:0000256" key="2">
    <source>
        <dbReference type="ARBA" id="ARBA00022679"/>
    </source>
</evidence>
<reference evidence="4 5" key="1">
    <citation type="submission" date="2018-01" db="EMBL/GenBank/DDBJ databases">
        <title>The draft genome sequence of Halioglobus japonicus S1-36.</title>
        <authorList>
            <person name="Du Z.-J."/>
            <person name="Shi M.-J."/>
        </authorList>
    </citation>
    <scope>NUCLEOTIDE SEQUENCE [LARGE SCALE GENOMIC DNA]</scope>
    <source>
        <strain evidence="4 5">S1-36</strain>
    </source>
</reference>
<dbReference type="SUPFAM" id="SSF53335">
    <property type="entry name" value="S-adenosyl-L-methionine-dependent methyltransferases"/>
    <property type="match status" value="1"/>
</dbReference>
<dbReference type="Pfam" id="PF05724">
    <property type="entry name" value="TPMT"/>
    <property type="match status" value="1"/>
</dbReference>
<comment type="caution">
    <text evidence="4">The sequence shown here is derived from an EMBL/GenBank/DDBJ whole genome shotgun (WGS) entry which is preliminary data.</text>
</comment>
<proteinExistence type="predicted"/>
<dbReference type="SUPFAM" id="SSF56935">
    <property type="entry name" value="Porins"/>
    <property type="match status" value="1"/>
</dbReference>
<dbReference type="GO" id="GO:0008119">
    <property type="term" value="F:thiopurine S-methyltransferase activity"/>
    <property type="evidence" value="ECO:0007669"/>
    <property type="project" value="TreeGrafter"/>
</dbReference>
<keyword evidence="1" id="KW-0489">Methyltransferase</keyword>
<keyword evidence="5" id="KW-1185">Reference proteome</keyword>
<dbReference type="InterPro" id="IPR029063">
    <property type="entry name" value="SAM-dependent_MTases_sf"/>
</dbReference>
<gene>
    <name evidence="4" type="ORF">C0029_05625</name>
</gene>
<dbReference type="Gene3D" id="3.40.50.150">
    <property type="entry name" value="Vaccinia Virus protein VP39"/>
    <property type="match status" value="1"/>
</dbReference>
<evidence type="ECO:0000256" key="3">
    <source>
        <dbReference type="ARBA" id="ARBA00022691"/>
    </source>
</evidence>
<organism evidence="4 5">
    <name type="scientific">Halioglobus japonicus</name>
    <dbReference type="NCBI Taxonomy" id="930805"/>
    <lineage>
        <taxon>Bacteria</taxon>
        <taxon>Pseudomonadati</taxon>
        <taxon>Pseudomonadota</taxon>
        <taxon>Gammaproteobacteria</taxon>
        <taxon>Cellvibrionales</taxon>
        <taxon>Halieaceae</taxon>
        <taxon>Halioglobus</taxon>
    </lineage>
</organism>
<dbReference type="AlphaFoldDB" id="A0AAP8MID7"/>
<protein>
    <submittedName>
        <fullName evidence="4">TonB-dependent receptor</fullName>
    </submittedName>
</protein>
<dbReference type="GO" id="GO:0032259">
    <property type="term" value="P:methylation"/>
    <property type="evidence" value="ECO:0007669"/>
    <property type="project" value="UniProtKB-KW"/>
</dbReference>
<evidence type="ECO:0000256" key="1">
    <source>
        <dbReference type="ARBA" id="ARBA00022603"/>
    </source>
</evidence>
<accession>A0AAP8MID7</accession>